<dbReference type="RefSeq" id="WP_114841261.1">
    <property type="nucleotide sequence ID" value="NZ_CP031219.1"/>
</dbReference>
<protein>
    <submittedName>
        <fullName evidence="1">Uncharacterized protein</fullName>
    </submittedName>
</protein>
<evidence type="ECO:0000313" key="1">
    <source>
        <dbReference type="EMBL" id="RXK16038.1"/>
    </source>
</evidence>
<accession>A0AAX2AJ30</accession>
<sequence length="237" mass="27749">MNEQRYDIVDMAENASAFGFSLGKGALKYIYKVSSLEALKDSFNAFDFERLLQRCEYFVYEHDKISENTKKEFYADLKHNTQNQNFIYEFVEKLRTTPFDLNARIVARLSSELVKNKSLNYYESIILTNIHMFNNIDWHKIYNHLKDIYSGSLQSHSISLKTQAKTFPVNDYKDHVIFNKLTLLGVILPSTVVQQPAQVMEPKNTFQFESPTYYITDCTDAFYKILGDVIEYDTKLQ</sequence>
<gene>
    <name evidence="1" type="ORF">CP985_05550</name>
</gene>
<dbReference type="Proteomes" id="UP000290092">
    <property type="component" value="Unassembled WGS sequence"/>
</dbReference>
<organism evidence="1 2">
    <name type="scientific">Malaciobacter mytili LMG 24559</name>
    <dbReference type="NCBI Taxonomy" id="1032238"/>
    <lineage>
        <taxon>Bacteria</taxon>
        <taxon>Pseudomonadati</taxon>
        <taxon>Campylobacterota</taxon>
        <taxon>Epsilonproteobacteria</taxon>
        <taxon>Campylobacterales</taxon>
        <taxon>Arcobacteraceae</taxon>
        <taxon>Malaciobacter</taxon>
    </lineage>
</organism>
<dbReference type="KEGG" id="amyt:AMYT_0793"/>
<name>A0AAX2AJ30_9BACT</name>
<proteinExistence type="predicted"/>
<reference evidence="1 2" key="1">
    <citation type="submission" date="2017-09" db="EMBL/GenBank/DDBJ databases">
        <title>Genomics of the genus Arcobacter.</title>
        <authorList>
            <person name="Perez-Cataluna A."/>
            <person name="Figueras M.J."/>
            <person name="Salas-Masso N."/>
        </authorList>
    </citation>
    <scope>NUCLEOTIDE SEQUENCE [LARGE SCALE GENOMIC DNA]</scope>
    <source>
        <strain evidence="1 2">CECT 7386</strain>
    </source>
</reference>
<keyword evidence="2" id="KW-1185">Reference proteome</keyword>
<evidence type="ECO:0000313" key="2">
    <source>
        <dbReference type="Proteomes" id="UP000290092"/>
    </source>
</evidence>
<dbReference type="EMBL" id="NXID01000016">
    <property type="protein sequence ID" value="RXK16038.1"/>
    <property type="molecule type" value="Genomic_DNA"/>
</dbReference>
<dbReference type="AlphaFoldDB" id="A0AAX2AJ30"/>
<comment type="caution">
    <text evidence="1">The sequence shown here is derived from an EMBL/GenBank/DDBJ whole genome shotgun (WGS) entry which is preliminary data.</text>
</comment>